<reference evidence="4" key="1">
    <citation type="journal article" date="2019" name="Int. J. Syst. Evol. Microbiol.">
        <title>The Global Catalogue of Microorganisms (GCM) 10K type strain sequencing project: providing services to taxonomists for standard genome sequencing and annotation.</title>
        <authorList>
            <consortium name="The Broad Institute Genomics Platform"/>
            <consortium name="The Broad Institute Genome Sequencing Center for Infectious Disease"/>
            <person name="Wu L."/>
            <person name="Ma J."/>
        </authorList>
    </citation>
    <scope>NUCLEOTIDE SEQUENCE [LARGE SCALE GENOMIC DNA]</scope>
    <source>
        <strain evidence="4">CGMCC 4.7396</strain>
    </source>
</reference>
<feature type="region of interest" description="Disordered" evidence="1">
    <location>
        <begin position="1"/>
        <end position="85"/>
    </location>
</feature>
<evidence type="ECO:0000313" key="3">
    <source>
        <dbReference type="EMBL" id="MFC3493261.1"/>
    </source>
</evidence>
<keyword evidence="2" id="KW-0812">Transmembrane</keyword>
<feature type="compositionally biased region" description="Acidic residues" evidence="1">
    <location>
        <begin position="142"/>
        <end position="157"/>
    </location>
</feature>
<dbReference type="Proteomes" id="UP001595712">
    <property type="component" value="Unassembled WGS sequence"/>
</dbReference>
<keyword evidence="2" id="KW-0472">Membrane</keyword>
<keyword evidence="4" id="KW-1185">Reference proteome</keyword>
<name>A0ABV7PZ00_9ACTN</name>
<evidence type="ECO:0008006" key="5">
    <source>
        <dbReference type="Google" id="ProtNLM"/>
    </source>
</evidence>
<gene>
    <name evidence="3" type="ORF">ACFO8M_12280</name>
</gene>
<comment type="caution">
    <text evidence="3">The sequence shown here is derived from an EMBL/GenBank/DDBJ whole genome shotgun (WGS) entry which is preliminary data.</text>
</comment>
<evidence type="ECO:0000256" key="2">
    <source>
        <dbReference type="SAM" id="Phobius"/>
    </source>
</evidence>
<dbReference type="RefSeq" id="WP_387975306.1">
    <property type="nucleotide sequence ID" value="NZ_JBHRWO010000010.1"/>
</dbReference>
<sequence>MTYPPPGGENPQYQLQPEPQQPSDPYMQGYNSTPPPPANYYPQQQPPQYTQPQYTQPPTQPMGPQIGVQPGYPSAPGSVLPPPMPPAQQGGNLTVILAVVVGLVVVLGIAAVLIIPGMLKDDGDDQAGGDTSTSAEPSKEEETSEEAEPSQETEEATPEASGSLDGWGAPVSEDDFDPNTPEGAAITYQIAQDTGDDETLASVVSASPTDEMALDLEYETGDTSGSNGWPFFAMSKEVDGQIYAWAGYTYSDTKPTTFDDIVGGATYIAVEEDGTWKLYDWLDYGIVG</sequence>
<evidence type="ECO:0000313" key="4">
    <source>
        <dbReference type="Proteomes" id="UP001595712"/>
    </source>
</evidence>
<feature type="compositionally biased region" description="Low complexity" evidence="1">
    <location>
        <begin position="40"/>
        <end position="65"/>
    </location>
</feature>
<feature type="region of interest" description="Disordered" evidence="1">
    <location>
        <begin position="119"/>
        <end position="182"/>
    </location>
</feature>
<accession>A0ABV7PZ00</accession>
<evidence type="ECO:0000256" key="1">
    <source>
        <dbReference type="SAM" id="MobiDB-lite"/>
    </source>
</evidence>
<keyword evidence="2" id="KW-1133">Transmembrane helix</keyword>
<protein>
    <recommendedName>
        <fullName evidence="5">DUF4190 domain-containing protein</fullName>
    </recommendedName>
</protein>
<proteinExistence type="predicted"/>
<feature type="transmembrane region" description="Helical" evidence="2">
    <location>
        <begin position="93"/>
        <end position="115"/>
    </location>
</feature>
<organism evidence="3 4">
    <name type="scientific">Glycomyces rhizosphaerae</name>
    <dbReference type="NCBI Taxonomy" id="2054422"/>
    <lineage>
        <taxon>Bacteria</taxon>
        <taxon>Bacillati</taxon>
        <taxon>Actinomycetota</taxon>
        <taxon>Actinomycetes</taxon>
        <taxon>Glycomycetales</taxon>
        <taxon>Glycomycetaceae</taxon>
        <taxon>Glycomyces</taxon>
    </lineage>
</organism>
<dbReference type="EMBL" id="JBHRWO010000010">
    <property type="protein sequence ID" value="MFC3493261.1"/>
    <property type="molecule type" value="Genomic_DNA"/>
</dbReference>
<dbReference type="SUPFAM" id="SSF81995">
    <property type="entry name" value="beta-sandwich domain of Sec23/24"/>
    <property type="match status" value="1"/>
</dbReference>